<dbReference type="Proteomes" id="UP000239203">
    <property type="component" value="Unassembled WGS sequence"/>
</dbReference>
<name>A0A2S6H139_9PSEU</name>
<dbReference type="InterPro" id="IPR038740">
    <property type="entry name" value="BioF2-like_GNAT_dom"/>
</dbReference>
<dbReference type="InterPro" id="IPR016181">
    <property type="entry name" value="Acyl_CoA_acyltransferase"/>
</dbReference>
<dbReference type="SUPFAM" id="SSF55729">
    <property type="entry name" value="Acyl-CoA N-acyltransferases (Nat)"/>
    <property type="match status" value="1"/>
</dbReference>
<dbReference type="EMBL" id="PTIX01000001">
    <property type="protein sequence ID" value="PPK71198.1"/>
    <property type="molecule type" value="Genomic_DNA"/>
</dbReference>
<sequence length="397" mass="42713">MTGYVSAVPASHSQIRHPNGHVFTDPLGGVPDDVWDRAAGDRFYSSAFWLRLVALEPGAVSGGVHVDLPGGGSAAVPVADVEDASELANPHLRWTELLTERGLPTPPARGLLVGQRRGYLAHLLATPDADRAEATSTLLEAVRAVGPSGHDVARVALYLTTPDVLALRAAGVEAPPVALAADAWIDIPDGGFDAWLAAGSKHQRSRVRSEVRKFEAAGYRVEHRTLPDAYAEVGRLSAQTERRYGIEADPAAYVEAFRKHAELAGDRAHVLLCSVGDEEPVGSCLYMHEGDTVYIRAVGFDYDELRDAAEYFNLHCYVPARLPGVRRIHCGIGTADGKAFRGAELSPLWLLDLTEGSPLIGRDDDVLAHNRAMRAALAAKSPVVERAMPAAEWDLFC</sequence>
<organism evidence="2 3">
    <name type="scientific">Actinokineospora auranticolor</name>
    <dbReference type="NCBI Taxonomy" id="155976"/>
    <lineage>
        <taxon>Bacteria</taxon>
        <taxon>Bacillati</taxon>
        <taxon>Actinomycetota</taxon>
        <taxon>Actinomycetes</taxon>
        <taxon>Pseudonocardiales</taxon>
        <taxon>Pseudonocardiaceae</taxon>
        <taxon>Actinokineospora</taxon>
    </lineage>
</organism>
<evidence type="ECO:0000313" key="2">
    <source>
        <dbReference type="EMBL" id="PPK71198.1"/>
    </source>
</evidence>
<dbReference type="Pfam" id="PF13480">
    <property type="entry name" value="Acetyltransf_6"/>
    <property type="match status" value="1"/>
</dbReference>
<evidence type="ECO:0000259" key="1">
    <source>
        <dbReference type="Pfam" id="PF13480"/>
    </source>
</evidence>
<feature type="domain" description="BioF2-like acetyltransferase" evidence="1">
    <location>
        <begin position="202"/>
        <end position="336"/>
    </location>
</feature>
<dbReference type="OrthoDB" id="3683596at2"/>
<protein>
    <recommendedName>
        <fullName evidence="1">BioF2-like acetyltransferase domain-containing protein</fullName>
    </recommendedName>
</protein>
<keyword evidence="3" id="KW-1185">Reference proteome</keyword>
<evidence type="ECO:0000313" key="3">
    <source>
        <dbReference type="Proteomes" id="UP000239203"/>
    </source>
</evidence>
<comment type="caution">
    <text evidence="2">The sequence shown here is derived from an EMBL/GenBank/DDBJ whole genome shotgun (WGS) entry which is preliminary data.</text>
</comment>
<proteinExistence type="predicted"/>
<reference evidence="2 3" key="1">
    <citation type="submission" date="2018-02" db="EMBL/GenBank/DDBJ databases">
        <title>Genomic Encyclopedia of Archaeal and Bacterial Type Strains, Phase II (KMG-II): from individual species to whole genera.</title>
        <authorList>
            <person name="Goeker M."/>
        </authorList>
    </citation>
    <scope>NUCLEOTIDE SEQUENCE [LARGE SCALE GENOMIC DNA]</scope>
    <source>
        <strain evidence="2 3">YU 961-1</strain>
    </source>
</reference>
<dbReference type="AlphaFoldDB" id="A0A2S6H139"/>
<gene>
    <name evidence="2" type="ORF">CLV40_101387</name>
</gene>
<accession>A0A2S6H139</accession>
<dbReference type="Gene3D" id="3.40.630.30">
    <property type="match status" value="1"/>
</dbReference>